<evidence type="ECO:0000256" key="9">
    <source>
        <dbReference type="SAM" id="MobiDB-lite"/>
    </source>
</evidence>
<proteinExistence type="inferred from homology"/>
<evidence type="ECO:0000313" key="11">
    <source>
        <dbReference type="EMBL" id="GFP80036.1"/>
    </source>
</evidence>
<keyword evidence="3 8" id="KW-0175">Coiled coil</keyword>
<dbReference type="OrthoDB" id="2020995at2759"/>
<evidence type="ECO:0000313" key="12">
    <source>
        <dbReference type="Proteomes" id="UP000653305"/>
    </source>
</evidence>
<organism evidence="11 12">
    <name type="scientific">Phtheirospermum japonicum</name>
    <dbReference type="NCBI Taxonomy" id="374723"/>
    <lineage>
        <taxon>Eukaryota</taxon>
        <taxon>Viridiplantae</taxon>
        <taxon>Streptophyta</taxon>
        <taxon>Embryophyta</taxon>
        <taxon>Tracheophyta</taxon>
        <taxon>Spermatophyta</taxon>
        <taxon>Magnoliopsida</taxon>
        <taxon>eudicotyledons</taxon>
        <taxon>Gunneridae</taxon>
        <taxon>Pentapetalae</taxon>
        <taxon>asterids</taxon>
        <taxon>lamiids</taxon>
        <taxon>Lamiales</taxon>
        <taxon>Orobanchaceae</taxon>
        <taxon>Orobanchaceae incertae sedis</taxon>
        <taxon>Phtheirospermum</taxon>
    </lineage>
</organism>
<dbReference type="InterPro" id="IPR003657">
    <property type="entry name" value="WRKY_dom"/>
</dbReference>
<name>A0A830B0D9_9LAMI</name>
<accession>A0A830B0D9</accession>
<reference evidence="11" key="1">
    <citation type="submission" date="2020-07" db="EMBL/GenBank/DDBJ databases">
        <title>Ethylene signaling mediates host invasion by parasitic plants.</title>
        <authorList>
            <person name="Yoshida S."/>
        </authorList>
    </citation>
    <scope>NUCLEOTIDE SEQUENCE</scope>
    <source>
        <strain evidence="11">Okayama</strain>
    </source>
</reference>
<dbReference type="AlphaFoldDB" id="A0A830B0D9"/>
<dbReference type="InterPro" id="IPR036576">
    <property type="entry name" value="WRKY_dom_sf"/>
</dbReference>
<sequence length="407" mass="45305">MKFLPSEVEEILTQVTEVLMQSAQAKMDAVREENERLKRKISQMTKSYRSLKMKIDDHLVQHDESELVSLSLGKLSGDSTKRSEQIRNTNKNKHLNDGKFDDKDQLELKLDCQFTSSSSQSKEEEINNDEILEMNPLKKPRVSVRAVCDTPNMNDGCQWRKYGQKMAKGNPCPRAYYRCTSSSSCPVRKQVQRCAENMSILTTTYEGTHNHPLPPSAATMASATSAAATMLKCGSTTSATTPINNLLQFNLPSLNGLAIPRASISTSQSHPTVILDLTAPNHTPLPYNKSPPPSCLNFSHSYDNKPQDLYNYKKIFQDIASDKNAITHNPAFQSALAAAIASFVGNGSIINLDQDRIISGHNIKWGQNINFSEPLVDSGTIIGCGTSYWDRLVQSLDSQERKIQKFN</sequence>
<keyword evidence="5" id="KW-0804">Transcription</keyword>
<evidence type="ECO:0000256" key="5">
    <source>
        <dbReference type="ARBA" id="ARBA00023163"/>
    </source>
</evidence>
<evidence type="ECO:0000256" key="3">
    <source>
        <dbReference type="ARBA" id="ARBA00023054"/>
    </source>
</evidence>
<keyword evidence="4" id="KW-0238">DNA-binding</keyword>
<evidence type="ECO:0000256" key="8">
    <source>
        <dbReference type="SAM" id="Coils"/>
    </source>
</evidence>
<dbReference type="GO" id="GO:0003700">
    <property type="term" value="F:DNA-binding transcription factor activity"/>
    <property type="evidence" value="ECO:0007669"/>
    <property type="project" value="InterPro"/>
</dbReference>
<dbReference type="Gene3D" id="2.20.25.80">
    <property type="entry name" value="WRKY domain"/>
    <property type="match status" value="1"/>
</dbReference>
<dbReference type="Proteomes" id="UP000653305">
    <property type="component" value="Unassembled WGS sequence"/>
</dbReference>
<dbReference type="PROSITE" id="PS50811">
    <property type="entry name" value="WRKY"/>
    <property type="match status" value="1"/>
</dbReference>
<dbReference type="InterPro" id="IPR044810">
    <property type="entry name" value="WRKY_plant"/>
</dbReference>
<dbReference type="Pfam" id="PF03106">
    <property type="entry name" value="WRKY"/>
    <property type="match status" value="1"/>
</dbReference>
<dbReference type="FunFam" id="2.20.25.80:FF:000002">
    <property type="entry name" value="probable WRKY transcription factor 31"/>
    <property type="match status" value="1"/>
</dbReference>
<dbReference type="SMART" id="SM00774">
    <property type="entry name" value="WRKY"/>
    <property type="match status" value="1"/>
</dbReference>
<evidence type="ECO:0000259" key="10">
    <source>
        <dbReference type="PROSITE" id="PS50811"/>
    </source>
</evidence>
<dbReference type="PANTHER" id="PTHR31429">
    <property type="entry name" value="WRKY TRANSCRIPTION FACTOR 36-RELATED"/>
    <property type="match status" value="1"/>
</dbReference>
<dbReference type="SUPFAM" id="SSF118290">
    <property type="entry name" value="WRKY DNA-binding domain"/>
    <property type="match status" value="1"/>
</dbReference>
<feature type="domain" description="WRKY" evidence="10">
    <location>
        <begin position="148"/>
        <end position="214"/>
    </location>
</feature>
<keyword evidence="6" id="KW-0539">Nucleus</keyword>
<protein>
    <submittedName>
        <fullName evidence="11">Probable WRKY transcription factor 61</fullName>
    </submittedName>
</protein>
<comment type="subcellular location">
    <subcellularLocation>
        <location evidence="1">Nucleus</location>
    </subcellularLocation>
</comment>
<evidence type="ECO:0000256" key="6">
    <source>
        <dbReference type="ARBA" id="ARBA00023242"/>
    </source>
</evidence>
<evidence type="ECO:0000256" key="2">
    <source>
        <dbReference type="ARBA" id="ARBA00023015"/>
    </source>
</evidence>
<dbReference type="PANTHER" id="PTHR31429:SF86">
    <property type="entry name" value="WRKY TRANSCRIPTION FACTOR 61-RELATED"/>
    <property type="match status" value="1"/>
</dbReference>
<feature type="coiled-coil region" evidence="8">
    <location>
        <begin position="20"/>
        <end position="54"/>
    </location>
</feature>
<evidence type="ECO:0000256" key="7">
    <source>
        <dbReference type="ARBA" id="ARBA00061007"/>
    </source>
</evidence>
<keyword evidence="12" id="KW-1185">Reference proteome</keyword>
<comment type="similarity">
    <text evidence="7">Belongs to the WRKY group II-b family.</text>
</comment>
<evidence type="ECO:0000256" key="1">
    <source>
        <dbReference type="ARBA" id="ARBA00004123"/>
    </source>
</evidence>
<dbReference type="EMBL" id="BMAC01000015">
    <property type="protein sequence ID" value="GFP80036.1"/>
    <property type="molecule type" value="Genomic_DNA"/>
</dbReference>
<gene>
    <name evidence="11" type="ORF">PHJA_000147000</name>
</gene>
<feature type="region of interest" description="Disordered" evidence="9">
    <location>
        <begin position="77"/>
        <end position="100"/>
    </location>
</feature>
<comment type="caution">
    <text evidence="11">The sequence shown here is derived from an EMBL/GenBank/DDBJ whole genome shotgun (WGS) entry which is preliminary data.</text>
</comment>
<dbReference type="GO" id="GO:0043565">
    <property type="term" value="F:sequence-specific DNA binding"/>
    <property type="evidence" value="ECO:0007669"/>
    <property type="project" value="InterPro"/>
</dbReference>
<evidence type="ECO:0000256" key="4">
    <source>
        <dbReference type="ARBA" id="ARBA00023125"/>
    </source>
</evidence>
<dbReference type="GO" id="GO:0005634">
    <property type="term" value="C:nucleus"/>
    <property type="evidence" value="ECO:0007669"/>
    <property type="project" value="UniProtKB-SubCell"/>
</dbReference>
<keyword evidence="2" id="KW-0805">Transcription regulation</keyword>